<dbReference type="EMBL" id="JAFBCF010000001">
    <property type="protein sequence ID" value="MBM7800265.1"/>
    <property type="molecule type" value="Genomic_DNA"/>
</dbReference>
<keyword evidence="2" id="KW-0547">Nucleotide-binding</keyword>
<dbReference type="PANTHER" id="PTHR19211">
    <property type="entry name" value="ATP-BINDING TRANSPORT PROTEIN-RELATED"/>
    <property type="match status" value="1"/>
</dbReference>
<feature type="compositionally biased region" description="Basic and acidic residues" evidence="4">
    <location>
        <begin position="249"/>
        <end position="268"/>
    </location>
</feature>
<evidence type="ECO:0000313" key="7">
    <source>
        <dbReference type="Proteomes" id="UP000704762"/>
    </source>
</evidence>
<evidence type="ECO:0000256" key="3">
    <source>
        <dbReference type="ARBA" id="ARBA00022840"/>
    </source>
</evidence>
<keyword evidence="7" id="KW-1185">Reference proteome</keyword>
<feature type="region of interest" description="Disordered" evidence="4">
    <location>
        <begin position="249"/>
        <end position="269"/>
    </location>
</feature>
<comment type="caution">
    <text evidence="6">The sequence shown here is derived from an EMBL/GenBank/DDBJ whole genome shotgun (WGS) entry which is preliminary data.</text>
</comment>
<reference evidence="6 7" key="1">
    <citation type="submission" date="2021-01" db="EMBL/GenBank/DDBJ databases">
        <title>Sequencing the genomes of 1000 actinobacteria strains.</title>
        <authorList>
            <person name="Klenk H.-P."/>
        </authorList>
    </citation>
    <scope>NUCLEOTIDE SEQUENCE [LARGE SCALE GENOMIC DNA]</scope>
    <source>
        <strain evidence="6 7">DSM 18662</strain>
    </source>
</reference>
<proteinExistence type="predicted"/>
<dbReference type="InterPro" id="IPR027417">
    <property type="entry name" value="P-loop_NTPase"/>
</dbReference>
<keyword evidence="1" id="KW-0677">Repeat</keyword>
<dbReference type="InterPro" id="IPR017871">
    <property type="entry name" value="ABC_transporter-like_CS"/>
</dbReference>
<dbReference type="InterPro" id="IPR050611">
    <property type="entry name" value="ABCF"/>
</dbReference>
<dbReference type="SUPFAM" id="SSF52540">
    <property type="entry name" value="P-loop containing nucleoside triphosphate hydrolases"/>
    <property type="match status" value="2"/>
</dbReference>
<dbReference type="PANTHER" id="PTHR19211:SF14">
    <property type="entry name" value="ATP-BINDING CASSETTE SUB-FAMILY F MEMBER 1"/>
    <property type="match status" value="1"/>
</dbReference>
<dbReference type="Pfam" id="PF12848">
    <property type="entry name" value="ABC_tran_Xtn"/>
    <property type="match status" value="1"/>
</dbReference>
<accession>A0ABS2RMP8</accession>
<evidence type="ECO:0000256" key="4">
    <source>
        <dbReference type="SAM" id="MobiDB-lite"/>
    </source>
</evidence>
<dbReference type="SMART" id="SM00382">
    <property type="entry name" value="AAA"/>
    <property type="match status" value="2"/>
</dbReference>
<evidence type="ECO:0000313" key="6">
    <source>
        <dbReference type="EMBL" id="MBM7800265.1"/>
    </source>
</evidence>
<dbReference type="Pfam" id="PF00005">
    <property type="entry name" value="ABC_tran"/>
    <property type="match status" value="2"/>
</dbReference>
<dbReference type="PROSITE" id="PS50893">
    <property type="entry name" value="ABC_TRANSPORTER_2"/>
    <property type="match status" value="2"/>
</dbReference>
<gene>
    <name evidence="6" type="ORF">JOE57_003186</name>
</gene>
<evidence type="ECO:0000259" key="5">
    <source>
        <dbReference type="PROSITE" id="PS50893"/>
    </source>
</evidence>
<keyword evidence="3" id="KW-0067">ATP-binding</keyword>
<dbReference type="PROSITE" id="PS00211">
    <property type="entry name" value="ABC_TRANSPORTER_1"/>
    <property type="match status" value="2"/>
</dbReference>
<dbReference type="RefSeq" id="WP_204919551.1">
    <property type="nucleotide sequence ID" value="NZ_BAAAQP010000003.1"/>
</dbReference>
<sequence>MLVARDVEVRAGARLLLEHASFQVAAGDKIGLVGRNGAGKTTLTKILSGEGQPAAGLVTRSGEVGYLPQDPRTGDLDVLAKDRILSARGLDAVVARLRRAELAMGDADESVRDEAMAAYGRAEAQLAAAGGYAAEAEAARIASNLGLADRILHQQLRTLSGGQRRRVELARILFSGADTLLLDEPTNHLDADSIVWLRSFLQGYPGGLMLISHDTGLLQSTVNKVFHLDANRSELDIYAMDWKRYLQQRETDEKRRRRERQNAERKADQLMTQADRMRAKATKATAAQNMAKRAERLLAGLEAERAHDRVAKIRFPDPAPCGKTPLTAADLSKSYGSLEVFTGVDLAIDRGSQVVILGLNGAGKTTLLRILAGVEPSDTGDVTAGHGLRLGYYAQEHETLDVTRSVLENMKTAAPALNETEVRKVLGSFLFSGDEVDKPARVLSGGEKTRLALAKLVVSSANVLLLDEPTNNLDPASRAEVLEAIRTYAGAVVLVTHDEGAVDALDPDRVLLLPDGVEDLWNPEYADLISLA</sequence>
<evidence type="ECO:0000256" key="1">
    <source>
        <dbReference type="ARBA" id="ARBA00022737"/>
    </source>
</evidence>
<dbReference type="InterPro" id="IPR032781">
    <property type="entry name" value="ABC_tran_Xtn"/>
</dbReference>
<evidence type="ECO:0000256" key="2">
    <source>
        <dbReference type="ARBA" id="ARBA00022741"/>
    </source>
</evidence>
<dbReference type="Gene3D" id="3.40.50.300">
    <property type="entry name" value="P-loop containing nucleotide triphosphate hydrolases"/>
    <property type="match status" value="2"/>
</dbReference>
<protein>
    <submittedName>
        <fullName evidence="6">ATPase subunit of ABC transporter with duplicated ATPase domains</fullName>
    </submittedName>
</protein>
<dbReference type="InterPro" id="IPR003439">
    <property type="entry name" value="ABC_transporter-like_ATP-bd"/>
</dbReference>
<organism evidence="6 7">
    <name type="scientific">Microlunatus panaciterrae</name>
    <dbReference type="NCBI Taxonomy" id="400768"/>
    <lineage>
        <taxon>Bacteria</taxon>
        <taxon>Bacillati</taxon>
        <taxon>Actinomycetota</taxon>
        <taxon>Actinomycetes</taxon>
        <taxon>Propionibacteriales</taxon>
        <taxon>Propionibacteriaceae</taxon>
        <taxon>Microlunatus</taxon>
    </lineage>
</organism>
<name>A0ABS2RMP8_9ACTN</name>
<dbReference type="Proteomes" id="UP000704762">
    <property type="component" value="Unassembled WGS sequence"/>
</dbReference>
<dbReference type="CDD" id="cd03221">
    <property type="entry name" value="ABCF_EF-3"/>
    <property type="match status" value="2"/>
</dbReference>
<feature type="domain" description="ABC transporter" evidence="5">
    <location>
        <begin position="2"/>
        <end position="273"/>
    </location>
</feature>
<feature type="domain" description="ABC transporter" evidence="5">
    <location>
        <begin position="326"/>
        <end position="532"/>
    </location>
</feature>
<dbReference type="InterPro" id="IPR003593">
    <property type="entry name" value="AAA+_ATPase"/>
</dbReference>